<sequence>MYIPILISLLLGSLHVTAQTQYTATAPAAVEKARATALTLSPTSNVQGRSFNRFVTIWCENTDFDIAAGDPNFKYLASQGITLTNYKALTHPSQGNYVGAVGGSLHGITGDSFTRIPPSTKTIVDLLEAKGVSWSEYQEDMPYSGFEGNAWVNQKNGRNDYVRKHNPLISYDSITSLPNRLAKIKNFTMFERDLEEDKLPQWLFITPNMTSDGHDTSVTIAGKWTRDLLDPLLKNPKFMDGTLVLVTFDETESYTTPNRVFALLLGDVIPVSARGTSDSKAYTHYSQMATVERNWDLGSLGLGDEGALGFFMG</sequence>
<dbReference type="InterPro" id="IPR007312">
    <property type="entry name" value="Phosphoesterase"/>
</dbReference>
<evidence type="ECO:0008006" key="5">
    <source>
        <dbReference type="Google" id="ProtNLM"/>
    </source>
</evidence>
<name>A0A9N9LAZ7_9HELO</name>
<dbReference type="GO" id="GO:0016788">
    <property type="term" value="F:hydrolase activity, acting on ester bonds"/>
    <property type="evidence" value="ECO:0007669"/>
    <property type="project" value="InterPro"/>
</dbReference>
<dbReference type="PANTHER" id="PTHR31956:SF8">
    <property type="entry name" value="ACID PHOSPHATASE PHOA (AFU_ORTHOLOGUE AFUA_1G03570)"/>
    <property type="match status" value="1"/>
</dbReference>
<comment type="caution">
    <text evidence="3">The sequence shown here is derived from an EMBL/GenBank/DDBJ whole genome shotgun (WGS) entry which is preliminary data.</text>
</comment>
<dbReference type="OrthoDB" id="5135119at2759"/>
<organism evidence="3 4">
    <name type="scientific">Hymenoscyphus fraxineus</name>
    <dbReference type="NCBI Taxonomy" id="746836"/>
    <lineage>
        <taxon>Eukaryota</taxon>
        <taxon>Fungi</taxon>
        <taxon>Dikarya</taxon>
        <taxon>Ascomycota</taxon>
        <taxon>Pezizomycotina</taxon>
        <taxon>Leotiomycetes</taxon>
        <taxon>Helotiales</taxon>
        <taxon>Helotiaceae</taxon>
        <taxon>Hymenoscyphus</taxon>
    </lineage>
</organism>
<dbReference type="Proteomes" id="UP000696280">
    <property type="component" value="Unassembled WGS sequence"/>
</dbReference>
<keyword evidence="4" id="KW-1185">Reference proteome</keyword>
<dbReference type="PANTHER" id="PTHR31956">
    <property type="entry name" value="NON-SPECIFIC PHOSPHOLIPASE C4-RELATED"/>
    <property type="match status" value="1"/>
</dbReference>
<dbReference type="InterPro" id="IPR017850">
    <property type="entry name" value="Alkaline_phosphatase_core_sf"/>
</dbReference>
<feature type="chain" id="PRO_5040459342" description="Acid phosphatase" evidence="2">
    <location>
        <begin position="19"/>
        <end position="313"/>
    </location>
</feature>
<feature type="signal peptide" evidence="2">
    <location>
        <begin position="1"/>
        <end position="18"/>
    </location>
</feature>
<dbReference type="EMBL" id="CAJVRL010000104">
    <property type="protein sequence ID" value="CAG8961198.1"/>
    <property type="molecule type" value="Genomic_DNA"/>
</dbReference>
<dbReference type="GO" id="GO:0009395">
    <property type="term" value="P:phospholipid catabolic process"/>
    <property type="evidence" value="ECO:0007669"/>
    <property type="project" value="TreeGrafter"/>
</dbReference>
<keyword evidence="2" id="KW-0732">Signal</keyword>
<gene>
    <name evidence="3" type="ORF">HYFRA_00013254</name>
</gene>
<evidence type="ECO:0000256" key="1">
    <source>
        <dbReference type="ARBA" id="ARBA00022801"/>
    </source>
</evidence>
<dbReference type="AlphaFoldDB" id="A0A9N9LAZ7"/>
<keyword evidence="1" id="KW-0378">Hydrolase</keyword>
<dbReference type="Pfam" id="PF04185">
    <property type="entry name" value="Phosphoesterase"/>
    <property type="match status" value="1"/>
</dbReference>
<evidence type="ECO:0000313" key="4">
    <source>
        <dbReference type="Proteomes" id="UP000696280"/>
    </source>
</evidence>
<reference evidence="3" key="1">
    <citation type="submission" date="2021-07" db="EMBL/GenBank/DDBJ databases">
        <authorList>
            <person name="Durling M."/>
        </authorList>
    </citation>
    <scope>NUCLEOTIDE SEQUENCE</scope>
</reference>
<evidence type="ECO:0000256" key="2">
    <source>
        <dbReference type="SAM" id="SignalP"/>
    </source>
</evidence>
<proteinExistence type="predicted"/>
<dbReference type="Gene3D" id="3.40.720.10">
    <property type="entry name" value="Alkaline Phosphatase, subunit A"/>
    <property type="match status" value="1"/>
</dbReference>
<accession>A0A9N9LAZ7</accession>
<protein>
    <recommendedName>
        <fullName evidence="5">Acid phosphatase</fullName>
    </recommendedName>
</protein>
<evidence type="ECO:0000313" key="3">
    <source>
        <dbReference type="EMBL" id="CAG8961198.1"/>
    </source>
</evidence>